<dbReference type="Pfam" id="PF13966">
    <property type="entry name" value="zf-RVT"/>
    <property type="match status" value="1"/>
</dbReference>
<accession>A0ABD3H4C9</accession>
<name>A0ABD3H4C9_9MARC</name>
<comment type="caution">
    <text evidence="2">The sequence shown here is derived from an EMBL/GenBank/DDBJ whole genome shotgun (WGS) entry which is preliminary data.</text>
</comment>
<dbReference type="AlphaFoldDB" id="A0ABD3H4C9"/>
<gene>
    <name evidence="2" type="ORF">R1sor_008946</name>
</gene>
<keyword evidence="3" id="KW-1185">Reference proteome</keyword>
<evidence type="ECO:0000259" key="1">
    <source>
        <dbReference type="Pfam" id="PF13966"/>
    </source>
</evidence>
<organism evidence="2 3">
    <name type="scientific">Riccia sorocarpa</name>
    <dbReference type="NCBI Taxonomy" id="122646"/>
    <lineage>
        <taxon>Eukaryota</taxon>
        <taxon>Viridiplantae</taxon>
        <taxon>Streptophyta</taxon>
        <taxon>Embryophyta</taxon>
        <taxon>Marchantiophyta</taxon>
        <taxon>Marchantiopsida</taxon>
        <taxon>Marchantiidae</taxon>
        <taxon>Marchantiales</taxon>
        <taxon>Ricciaceae</taxon>
        <taxon>Riccia</taxon>
    </lineage>
</organism>
<evidence type="ECO:0000313" key="3">
    <source>
        <dbReference type="Proteomes" id="UP001633002"/>
    </source>
</evidence>
<reference evidence="2 3" key="1">
    <citation type="submission" date="2024-09" db="EMBL/GenBank/DDBJ databases">
        <title>Chromosome-scale assembly of Riccia sorocarpa.</title>
        <authorList>
            <person name="Paukszto L."/>
        </authorList>
    </citation>
    <scope>NUCLEOTIDE SEQUENCE [LARGE SCALE GENOMIC DNA]</scope>
    <source>
        <strain evidence="2">LP-2024</strain>
        <tissue evidence="2">Aerial parts of the thallus</tissue>
    </source>
</reference>
<dbReference type="Proteomes" id="UP001633002">
    <property type="component" value="Unassembled WGS sequence"/>
</dbReference>
<evidence type="ECO:0000313" key="2">
    <source>
        <dbReference type="EMBL" id="KAL3686372.1"/>
    </source>
</evidence>
<sequence length="244" mass="28307">MKMKLLTKIMTGERTEWIRILEADLQKHYTGWASSNEGVFLIKEFLLLGPSNPRRISKTALSNWLQQTTPSRCNLEESSGWKWDVDGNTLRGWALTNAWWRKILSQPPLPDLKLFDKWPNGGGIMEWSTRWKALWKGHQSARNKLWIWRLYRHAFFTKSRGAKMGVCDDTCPRCSLMEETIEHLFWGCQRTEDSWRTLAASGIFTNTSFDLSSPFLHLLDSAVSLQDARPTLFLALIVQTRASW</sequence>
<dbReference type="EMBL" id="JBJQOH010000005">
    <property type="protein sequence ID" value="KAL3686372.1"/>
    <property type="molecule type" value="Genomic_DNA"/>
</dbReference>
<feature type="domain" description="Reverse transcriptase zinc-binding" evidence="1">
    <location>
        <begin position="130"/>
        <end position="195"/>
    </location>
</feature>
<protein>
    <recommendedName>
        <fullName evidence="1">Reverse transcriptase zinc-binding domain-containing protein</fullName>
    </recommendedName>
</protein>
<dbReference type="InterPro" id="IPR026960">
    <property type="entry name" value="RVT-Znf"/>
</dbReference>
<proteinExistence type="predicted"/>